<dbReference type="AlphaFoldDB" id="J6EQR5"/>
<organism evidence="8 9">
    <name type="scientific">Trichosporon asahii var. asahii (strain ATCC 90039 / CBS 2479 / JCM 2466 / KCTC 7840 / NBRC 103889/ NCYC 2677 / UAMH 7654)</name>
    <name type="common">Yeast</name>
    <dbReference type="NCBI Taxonomy" id="1186058"/>
    <lineage>
        <taxon>Eukaryota</taxon>
        <taxon>Fungi</taxon>
        <taxon>Dikarya</taxon>
        <taxon>Basidiomycota</taxon>
        <taxon>Agaricomycotina</taxon>
        <taxon>Tremellomycetes</taxon>
        <taxon>Trichosporonales</taxon>
        <taxon>Trichosporonaceae</taxon>
        <taxon>Trichosporon</taxon>
    </lineage>
</organism>
<dbReference type="Gene3D" id="1.20.1740.10">
    <property type="entry name" value="Amino acid/polyamine transporter I"/>
    <property type="match status" value="1"/>
</dbReference>
<dbReference type="OrthoDB" id="3900342at2759"/>
<feature type="transmembrane region" description="Helical" evidence="7">
    <location>
        <begin position="201"/>
        <end position="223"/>
    </location>
</feature>
<evidence type="ECO:0000256" key="7">
    <source>
        <dbReference type="SAM" id="Phobius"/>
    </source>
</evidence>
<dbReference type="GO" id="GO:0022857">
    <property type="term" value="F:transmembrane transporter activity"/>
    <property type="evidence" value="ECO:0007669"/>
    <property type="project" value="InterPro"/>
</dbReference>
<dbReference type="PANTHER" id="PTHR45649">
    <property type="entry name" value="AMINO-ACID PERMEASE BAT1"/>
    <property type="match status" value="1"/>
</dbReference>
<gene>
    <name evidence="8" type="ORF">A1Q1_06606</name>
</gene>
<dbReference type="EMBL" id="ALBS01000340">
    <property type="protein sequence ID" value="EJT45022.1"/>
    <property type="molecule type" value="Genomic_DNA"/>
</dbReference>
<protein>
    <recommendedName>
        <fullName evidence="10">GabA permease</fullName>
    </recommendedName>
</protein>
<feature type="transmembrane region" description="Helical" evidence="7">
    <location>
        <begin position="38"/>
        <end position="55"/>
    </location>
</feature>
<sequence>MEETTLKEKRDVVQVESVDAEAHSLEEMGYKQELNRNLGMVAILGLSFAIMLLGVPNVRRSILLVCNAVNAEVQRDGVVFDGLARSRRQLDGDGVDRVRRLAASSRGRHAIPPRLRSDGMADLPRVLGLADLRPPHQPVLQPVSKRGARCPVAAFSTGLPTARPDPRSTGELGGPGGTGLRSVAPSSDVDRPPADPSHLEFLNTLCLYWTGAGVIAIVVSLLVKAPSRNSGAYAFGHFDASASGWPVGWSFFIGLLQAAYTQTGYGMVAALCEEVHNPRHEVPRAMVLSVVAAAITGIVYLLPILFVLRDTDELLEIAGAGLQPMPTLYKKVMGTPGGALGLLFIILGIWFFASVGSMTAALRCTWAFSRDGGIPGSKWWRRVNRRFDVPLNALILSTIVCALLGLIYLGSTAAFSAFTNTATICLGCSYAFPVLCSLLRGRKLVRNAPFSLGRFGYAINSVCCVWITFSIVLFCFPTAIPVTPESMNYASVVFAGFSTIAAIWYLVNARKYYKGPVVLQARRESVAAGEIVQQISRQSSDEKA</sequence>
<dbReference type="GO" id="GO:0016020">
    <property type="term" value="C:membrane"/>
    <property type="evidence" value="ECO:0007669"/>
    <property type="project" value="UniProtKB-SubCell"/>
</dbReference>
<evidence type="ECO:0000313" key="8">
    <source>
        <dbReference type="EMBL" id="EJT45022.1"/>
    </source>
</evidence>
<feature type="transmembrane region" description="Helical" evidence="7">
    <location>
        <begin position="486"/>
        <end position="507"/>
    </location>
</feature>
<dbReference type="RefSeq" id="XP_014176231.1">
    <property type="nucleotide sequence ID" value="XM_014320756.1"/>
</dbReference>
<proteinExistence type="predicted"/>
<reference evidence="8 9" key="1">
    <citation type="journal article" date="2012" name="Eukaryot. Cell">
        <title>Draft genome sequence of CBS 2479, the standard type strain of Trichosporon asahii.</title>
        <authorList>
            <person name="Yang R.Y."/>
            <person name="Li H.T."/>
            <person name="Zhu H."/>
            <person name="Zhou G.P."/>
            <person name="Wang M."/>
            <person name="Wang L."/>
        </authorList>
    </citation>
    <scope>NUCLEOTIDE SEQUENCE [LARGE SCALE GENOMIC DNA]</scope>
    <source>
        <strain evidence="9">ATCC 90039 / CBS 2479 / JCM 2466 / KCTC 7840 / NCYC 2677 / UAMH 7654</strain>
    </source>
</reference>
<keyword evidence="5 7" id="KW-0472">Membrane</keyword>
<dbReference type="KEGG" id="tasa:A1Q1_06606"/>
<dbReference type="PANTHER" id="PTHR45649:SF3">
    <property type="entry name" value="POLYAMINE TRANSPORTER TPO5"/>
    <property type="match status" value="1"/>
</dbReference>
<evidence type="ECO:0000256" key="5">
    <source>
        <dbReference type="ARBA" id="ARBA00023136"/>
    </source>
</evidence>
<name>J6EQR5_TRIAS</name>
<feature type="region of interest" description="Disordered" evidence="6">
    <location>
        <begin position="156"/>
        <end position="193"/>
    </location>
</feature>
<evidence type="ECO:0008006" key="10">
    <source>
        <dbReference type="Google" id="ProtNLM"/>
    </source>
</evidence>
<comment type="caution">
    <text evidence="8">The sequence shown here is derived from an EMBL/GenBank/DDBJ whole genome shotgun (WGS) entry which is preliminary data.</text>
</comment>
<evidence type="ECO:0000256" key="2">
    <source>
        <dbReference type="ARBA" id="ARBA00022448"/>
    </source>
</evidence>
<keyword evidence="4 7" id="KW-1133">Transmembrane helix</keyword>
<feature type="transmembrane region" description="Helical" evidence="7">
    <location>
        <begin position="457"/>
        <end position="480"/>
    </location>
</feature>
<dbReference type="InterPro" id="IPR002293">
    <property type="entry name" value="AA/rel_permease1"/>
</dbReference>
<feature type="transmembrane region" description="Helical" evidence="7">
    <location>
        <begin position="339"/>
        <end position="368"/>
    </location>
</feature>
<evidence type="ECO:0000313" key="9">
    <source>
        <dbReference type="Proteomes" id="UP000002748"/>
    </source>
</evidence>
<feature type="transmembrane region" description="Helical" evidence="7">
    <location>
        <begin position="415"/>
        <end position="436"/>
    </location>
</feature>
<comment type="subcellular location">
    <subcellularLocation>
        <location evidence="1">Membrane</location>
        <topology evidence="1">Multi-pass membrane protein</topology>
    </subcellularLocation>
</comment>
<dbReference type="Proteomes" id="UP000002748">
    <property type="component" value="Unassembled WGS sequence"/>
</dbReference>
<dbReference type="VEuPathDB" id="FungiDB:A1Q1_06606"/>
<dbReference type="Pfam" id="PF13520">
    <property type="entry name" value="AA_permease_2"/>
    <property type="match status" value="1"/>
</dbReference>
<evidence type="ECO:0000256" key="6">
    <source>
        <dbReference type="SAM" id="MobiDB-lite"/>
    </source>
</evidence>
<keyword evidence="2" id="KW-0813">Transport</keyword>
<evidence type="ECO:0000256" key="1">
    <source>
        <dbReference type="ARBA" id="ARBA00004141"/>
    </source>
</evidence>
<feature type="transmembrane region" description="Helical" evidence="7">
    <location>
        <begin position="285"/>
        <end position="308"/>
    </location>
</feature>
<dbReference type="HOGENOM" id="CLU_500772_0_0_1"/>
<feature type="transmembrane region" description="Helical" evidence="7">
    <location>
        <begin position="389"/>
        <end position="409"/>
    </location>
</feature>
<accession>J6EQR5</accession>
<evidence type="ECO:0000256" key="3">
    <source>
        <dbReference type="ARBA" id="ARBA00022692"/>
    </source>
</evidence>
<evidence type="ECO:0000256" key="4">
    <source>
        <dbReference type="ARBA" id="ARBA00022989"/>
    </source>
</evidence>
<keyword evidence="3 7" id="KW-0812">Transmembrane</keyword>
<dbReference type="GeneID" id="25990118"/>